<sequence length="278" mass="32246">MLVDFSEQGNIRSLLFKVNFSVNMMHDSVIRSVIVVKIAFFIPEWTTLVAYLDALRPAVELGPLEHLWQLHLLQWKADDLWPNLNLTKLNDTSRFHVENIAKYYSKVSVDQTTDLEWFLHHINPNASVYWKRTFKFMIVDPETLSKWRQVRLTDIDLDTFYPDKSIIAALSYLDHLVVLRWNLCTEAVATAILEFAASSTTLRELVIASSEDDYEYRCMMTTPMVADLVKWITSQPIRGLSLDAFTWYSLSLKRDVLTAAFECLTLDYFCLTRLISAT</sequence>
<evidence type="ECO:0000313" key="2">
    <source>
        <dbReference type="Proteomes" id="UP000481153"/>
    </source>
</evidence>
<gene>
    <name evidence="1" type="ORF">Ae201684_011317</name>
</gene>
<dbReference type="Proteomes" id="UP000481153">
    <property type="component" value="Unassembled WGS sequence"/>
</dbReference>
<evidence type="ECO:0000313" key="1">
    <source>
        <dbReference type="EMBL" id="KAF0731414.1"/>
    </source>
</evidence>
<proteinExistence type="predicted"/>
<keyword evidence="2" id="KW-1185">Reference proteome</keyword>
<protein>
    <submittedName>
        <fullName evidence="1">Uncharacterized protein</fullName>
    </submittedName>
</protein>
<name>A0A6G0WVB1_9STRA</name>
<comment type="caution">
    <text evidence="1">The sequence shown here is derived from an EMBL/GenBank/DDBJ whole genome shotgun (WGS) entry which is preliminary data.</text>
</comment>
<organism evidence="1 2">
    <name type="scientific">Aphanomyces euteiches</name>
    <dbReference type="NCBI Taxonomy" id="100861"/>
    <lineage>
        <taxon>Eukaryota</taxon>
        <taxon>Sar</taxon>
        <taxon>Stramenopiles</taxon>
        <taxon>Oomycota</taxon>
        <taxon>Saprolegniomycetes</taxon>
        <taxon>Saprolegniales</taxon>
        <taxon>Verrucalvaceae</taxon>
        <taxon>Aphanomyces</taxon>
    </lineage>
</organism>
<dbReference type="VEuPathDB" id="FungiDB:AeMF1_014312"/>
<dbReference type="EMBL" id="VJMJ01000143">
    <property type="protein sequence ID" value="KAF0731414.1"/>
    <property type="molecule type" value="Genomic_DNA"/>
</dbReference>
<accession>A0A6G0WVB1</accession>
<reference evidence="1 2" key="1">
    <citation type="submission" date="2019-07" db="EMBL/GenBank/DDBJ databases">
        <title>Genomics analysis of Aphanomyces spp. identifies a new class of oomycete effector associated with host adaptation.</title>
        <authorList>
            <person name="Gaulin E."/>
        </authorList>
    </citation>
    <scope>NUCLEOTIDE SEQUENCE [LARGE SCALE GENOMIC DNA]</scope>
    <source>
        <strain evidence="1 2">ATCC 201684</strain>
    </source>
</reference>
<dbReference type="AlphaFoldDB" id="A0A6G0WVB1"/>